<dbReference type="AlphaFoldDB" id="A0A1G4MA74"/>
<evidence type="ECO:0000313" key="2">
    <source>
        <dbReference type="EMBL" id="SCW00730.1"/>
    </source>
</evidence>
<dbReference type="STRING" id="4955.A0A1G4MA74"/>
<feature type="region of interest" description="Disordered" evidence="1">
    <location>
        <begin position="379"/>
        <end position="419"/>
    </location>
</feature>
<proteinExistence type="predicted"/>
<dbReference type="OMA" id="KSGNTHT"/>
<dbReference type="Pfam" id="PF03525">
    <property type="entry name" value="Meiotic_rec114"/>
    <property type="match status" value="1"/>
</dbReference>
<gene>
    <name evidence="2" type="ORF">LAFE_0C10682G</name>
</gene>
<keyword evidence="3" id="KW-1185">Reference proteome</keyword>
<reference evidence="2 3" key="1">
    <citation type="submission" date="2016-03" db="EMBL/GenBank/DDBJ databases">
        <authorList>
            <person name="Devillers H."/>
        </authorList>
    </citation>
    <scope>NUCLEOTIDE SEQUENCE [LARGE SCALE GENOMIC DNA]</scope>
    <source>
        <strain evidence="2">CBS 6772</strain>
    </source>
</reference>
<accession>A0A1G4MA74</accession>
<dbReference type="PRINTS" id="PR01548">
    <property type="entry name" value="MEIOTICR114"/>
</dbReference>
<organism evidence="2 3">
    <name type="scientific">Lachancea fermentati</name>
    <name type="common">Zygosaccharomyces fermentati</name>
    <dbReference type="NCBI Taxonomy" id="4955"/>
    <lineage>
        <taxon>Eukaryota</taxon>
        <taxon>Fungi</taxon>
        <taxon>Dikarya</taxon>
        <taxon>Ascomycota</taxon>
        <taxon>Saccharomycotina</taxon>
        <taxon>Saccharomycetes</taxon>
        <taxon>Saccharomycetales</taxon>
        <taxon>Saccharomycetaceae</taxon>
        <taxon>Lachancea</taxon>
    </lineage>
</organism>
<evidence type="ECO:0000313" key="3">
    <source>
        <dbReference type="Proteomes" id="UP000190831"/>
    </source>
</evidence>
<dbReference type="Proteomes" id="UP000190831">
    <property type="component" value="Chromosome C"/>
</dbReference>
<dbReference type="InterPro" id="IPR004354">
    <property type="entry name" value="Meiotic_Rec114"/>
</dbReference>
<dbReference type="EMBL" id="LT598485">
    <property type="protein sequence ID" value="SCW00730.1"/>
    <property type="molecule type" value="Genomic_DNA"/>
</dbReference>
<feature type="compositionally biased region" description="Basic and acidic residues" evidence="1">
    <location>
        <begin position="402"/>
        <end position="413"/>
    </location>
</feature>
<protein>
    <submittedName>
        <fullName evidence="2">LAFE_0C10682g1_1</fullName>
    </submittedName>
</protein>
<dbReference type="GO" id="GO:0007131">
    <property type="term" value="P:reciprocal meiotic recombination"/>
    <property type="evidence" value="ECO:0007669"/>
    <property type="project" value="InterPro"/>
</dbReference>
<dbReference type="OrthoDB" id="4036344at2759"/>
<name>A0A1G4MA74_LACFM</name>
<sequence length="462" mass="52358">MSEYYFKIRKYSNYGELIPAPKGFLSPRRPTDINKWQHHQVDNTLSMSIMKNATNSIRIRVFWGTDRVLEDTDTGLLKWTDGSSTSFCPIQFSAKSPSIMCKFLIIESGRLFIKRFQISFYTDNDYQRCNMVLNELGFVIRAANTTSTRASDESSLNNSALLCSQFANNWPSGNIQASFSENAPNKLHPPLFNPAVQEANALSPSHFSLQNDTDISNMSRFSSDSMTVSKSHLEALNAAKVNCKPIQHLPVLLTEESRIDTQIINPLQNQSSNSNDSSSTLGQNNQQVLNNFKVSSHESEEELRPGLLLQNSLPTTLTIDSSTTAPSPGQFKELTKSVTQFQPNDHQKIRHSIIDQSQAKLTAIGSELVANYSHHVVSPANFKDPDQRRHPQKTVNSEVEVDTYREPERKAQEEAQEEAQETKIIDFTIPQITEELLKSKLNDPQFMKWVCNRPIKRLRIRF</sequence>
<evidence type="ECO:0000256" key="1">
    <source>
        <dbReference type="SAM" id="MobiDB-lite"/>
    </source>
</evidence>